<feature type="region of interest" description="Disordered" evidence="1">
    <location>
        <begin position="1"/>
        <end position="66"/>
    </location>
</feature>
<protein>
    <submittedName>
        <fullName evidence="2">UDP-N-acetyl-alpha-D-galactosamine:polypeptide N-acetylgalactosaminyltransferase 8 (GalNAc-T8)</fullName>
    </submittedName>
</protein>
<dbReference type="GO" id="GO:0016740">
    <property type="term" value="F:transferase activity"/>
    <property type="evidence" value="ECO:0007669"/>
    <property type="project" value="UniProtKB-KW"/>
</dbReference>
<accession>A0A1A8QQN2</accession>
<name>A0A1A8QQN2_9TELE</name>
<reference evidence="2" key="1">
    <citation type="submission" date="2016-05" db="EMBL/GenBank/DDBJ databases">
        <authorList>
            <person name="Lavstsen T."/>
            <person name="Jespersen J.S."/>
        </authorList>
    </citation>
    <scope>NUCLEOTIDE SEQUENCE</scope>
    <source>
        <tissue evidence="2">Brain</tissue>
    </source>
</reference>
<organism evidence="2">
    <name type="scientific">Nothobranchius rachovii</name>
    <name type="common">bluefin notho</name>
    <dbReference type="NCBI Taxonomy" id="451742"/>
    <lineage>
        <taxon>Eukaryota</taxon>
        <taxon>Metazoa</taxon>
        <taxon>Chordata</taxon>
        <taxon>Craniata</taxon>
        <taxon>Vertebrata</taxon>
        <taxon>Euteleostomi</taxon>
        <taxon>Actinopterygii</taxon>
        <taxon>Neopterygii</taxon>
        <taxon>Teleostei</taxon>
        <taxon>Neoteleostei</taxon>
        <taxon>Acanthomorphata</taxon>
        <taxon>Ovalentaria</taxon>
        <taxon>Atherinomorphae</taxon>
        <taxon>Cyprinodontiformes</taxon>
        <taxon>Nothobranchiidae</taxon>
        <taxon>Nothobranchius</taxon>
    </lineage>
</organism>
<proteinExistence type="predicted"/>
<feature type="non-terminal residue" evidence="2">
    <location>
        <position position="1"/>
    </location>
</feature>
<evidence type="ECO:0000256" key="1">
    <source>
        <dbReference type="SAM" id="MobiDB-lite"/>
    </source>
</evidence>
<evidence type="ECO:0000313" key="2">
    <source>
        <dbReference type="EMBL" id="SBR96080.1"/>
    </source>
</evidence>
<feature type="compositionally biased region" description="Basic residues" evidence="1">
    <location>
        <begin position="42"/>
        <end position="53"/>
    </location>
</feature>
<keyword evidence="2" id="KW-0808">Transferase</keyword>
<reference evidence="2" key="2">
    <citation type="submission" date="2016-06" db="EMBL/GenBank/DDBJ databases">
        <title>The genome of a short-lived fish provides insights into sex chromosome evolution and the genetic control of aging.</title>
        <authorList>
            <person name="Reichwald K."/>
            <person name="Felder M."/>
            <person name="Petzold A."/>
            <person name="Koch P."/>
            <person name="Groth M."/>
            <person name="Platzer M."/>
        </authorList>
    </citation>
    <scope>NUCLEOTIDE SEQUENCE</scope>
    <source>
        <tissue evidence="2">Brain</tissue>
    </source>
</reference>
<dbReference type="EMBL" id="HAEH01012929">
    <property type="protein sequence ID" value="SBR96080.1"/>
    <property type="molecule type" value="Transcribed_RNA"/>
</dbReference>
<gene>
    <name evidence="2" type="primary">GALNT8</name>
</gene>
<sequence>EKHRAGFVQLQRGHAEGNGHLLGFHSGQRTEEQADKKMSGDHKRRTSNTRMHRPKMDNPKHNQRAEVRTLKQQEVLFAGSQ</sequence>
<feature type="compositionally biased region" description="Basic and acidic residues" evidence="1">
    <location>
        <begin position="54"/>
        <end position="66"/>
    </location>
</feature>
<dbReference type="AlphaFoldDB" id="A0A1A8QQN2"/>
<feature type="compositionally biased region" description="Basic and acidic residues" evidence="1">
    <location>
        <begin position="28"/>
        <end position="41"/>
    </location>
</feature>